<name>A0AAE5VPG8_9HYPH</name>
<reference evidence="2 3" key="1">
    <citation type="journal article" date="2018" name="Syst. Appl. Microbiol.">
        <title>Agrobacterium rosae sp. nov., isolated from galls on different agricultural crops.</title>
        <authorList>
            <person name="Kuzmanovic N."/>
            <person name="Pulawska J."/>
            <person name="Smalla K."/>
            <person name="Nesme X."/>
        </authorList>
    </citation>
    <scope>NUCLEOTIDE SEQUENCE [LARGE SCALE GENOMIC DNA]</scope>
    <source>
        <strain evidence="2 3">NCPPB 1650</strain>
    </source>
</reference>
<dbReference type="Proteomes" id="UP000237447">
    <property type="component" value="Unassembled WGS sequence"/>
</dbReference>
<protein>
    <submittedName>
        <fullName evidence="2">Uncharacterized protein</fullName>
    </submittedName>
</protein>
<comment type="caution">
    <text evidence="2">The sequence shown here is derived from an EMBL/GenBank/DDBJ whole genome shotgun (WGS) entry which is preliminary data.</text>
</comment>
<dbReference type="EMBL" id="NXEJ01000006">
    <property type="protein sequence ID" value="POO51517.1"/>
    <property type="molecule type" value="Genomic_DNA"/>
</dbReference>
<sequence length="73" mass="7954">MDLPIQLGGNLCQIRSQCSQLLMRMPGFIIDVNVKGNMPDGNFAVFSGVGGSKKSGSKNPKSRRGYERVEIQP</sequence>
<dbReference type="AlphaFoldDB" id="A0AAE5VPG8"/>
<feature type="compositionally biased region" description="Basic and acidic residues" evidence="1">
    <location>
        <begin position="64"/>
        <end position="73"/>
    </location>
</feature>
<proteinExistence type="predicted"/>
<feature type="region of interest" description="Disordered" evidence="1">
    <location>
        <begin position="48"/>
        <end position="73"/>
    </location>
</feature>
<gene>
    <name evidence="2" type="ORF">CPJ18_13555</name>
</gene>
<evidence type="ECO:0000313" key="3">
    <source>
        <dbReference type="Proteomes" id="UP000237447"/>
    </source>
</evidence>
<evidence type="ECO:0000256" key="1">
    <source>
        <dbReference type="SAM" id="MobiDB-lite"/>
    </source>
</evidence>
<evidence type="ECO:0000313" key="2">
    <source>
        <dbReference type="EMBL" id="POO51517.1"/>
    </source>
</evidence>
<accession>A0AAE5VPG8</accession>
<organism evidence="2 3">
    <name type="scientific">Agrobacterium rosae</name>
    <dbReference type="NCBI Taxonomy" id="1972867"/>
    <lineage>
        <taxon>Bacteria</taxon>
        <taxon>Pseudomonadati</taxon>
        <taxon>Pseudomonadota</taxon>
        <taxon>Alphaproteobacteria</taxon>
        <taxon>Hyphomicrobiales</taxon>
        <taxon>Rhizobiaceae</taxon>
        <taxon>Rhizobium/Agrobacterium group</taxon>
        <taxon>Agrobacterium</taxon>
    </lineage>
</organism>